<dbReference type="EMBL" id="CP129013">
    <property type="protein sequence ID" value="WLR41522.1"/>
    <property type="molecule type" value="Genomic_DNA"/>
</dbReference>
<gene>
    <name evidence="2" type="ORF">LC087_11540</name>
</gene>
<evidence type="ECO:0000313" key="3">
    <source>
        <dbReference type="Proteomes" id="UP001197974"/>
    </source>
</evidence>
<proteinExistence type="predicted"/>
<organism evidence="2 3">
    <name type="scientific">Bacillus carboniphilus</name>
    <dbReference type="NCBI Taxonomy" id="86663"/>
    <lineage>
        <taxon>Bacteria</taxon>
        <taxon>Bacillati</taxon>
        <taxon>Bacillota</taxon>
        <taxon>Bacilli</taxon>
        <taxon>Bacillales</taxon>
        <taxon>Bacillaceae</taxon>
        <taxon>Bacillus</taxon>
    </lineage>
</organism>
<protein>
    <submittedName>
        <fullName evidence="2">Transposase</fullName>
    </submittedName>
</protein>
<dbReference type="RefSeq" id="WP_306019584.1">
    <property type="nucleotide sequence ID" value="NZ_CP129013.1"/>
</dbReference>
<keyword evidence="3" id="KW-1185">Reference proteome</keyword>
<accession>A0ABY9JSZ3</accession>
<dbReference type="InterPro" id="IPR002559">
    <property type="entry name" value="Transposase_11"/>
</dbReference>
<feature type="domain" description="Transposase IS4-like" evidence="1">
    <location>
        <begin position="97"/>
        <end position="250"/>
    </location>
</feature>
<evidence type="ECO:0000313" key="2">
    <source>
        <dbReference type="EMBL" id="WLR41522.1"/>
    </source>
</evidence>
<dbReference type="Pfam" id="PF01609">
    <property type="entry name" value="DDE_Tnp_1"/>
    <property type="match status" value="1"/>
</dbReference>
<evidence type="ECO:0000259" key="1">
    <source>
        <dbReference type="Pfam" id="PF01609"/>
    </source>
</evidence>
<dbReference type="Proteomes" id="UP001197974">
    <property type="component" value="Chromosome"/>
</dbReference>
<dbReference type="SUPFAM" id="SSF53098">
    <property type="entry name" value="Ribonuclease H-like"/>
    <property type="match status" value="1"/>
</dbReference>
<dbReference type="InterPro" id="IPR012337">
    <property type="entry name" value="RNaseH-like_sf"/>
</dbReference>
<reference evidence="2 3" key="1">
    <citation type="submission" date="2023-06" db="EMBL/GenBank/DDBJ databases">
        <title>Five Gram-positive bacteria isolated from mangrove sediments in Shenzhen, Guangdong, China.</title>
        <authorList>
            <person name="Yu S."/>
            <person name="Zheng W."/>
            <person name="Huang Y."/>
        </authorList>
    </citation>
    <scope>NUCLEOTIDE SEQUENCE [LARGE SCALE GENOMIC DNA]</scope>
    <source>
        <strain evidence="2 3">SaN35-3</strain>
    </source>
</reference>
<name>A0ABY9JSZ3_9BACI</name>
<sequence>MKQSKEARKMPGVKRLHQESENSSKAEFIFGHMFGGIGVLIGDPSKKLFCLPLSIRLHDGVNMIRNWRKKQNNYECEGSHIVQIINDAFQAAKCMGESLVLLDGYYLSIFALMKRAELLEKSETMLHLLTKAKKSCRAYTKPGEYKGKGRPRKKGETIKLQDLFTSRKSEFVEATVRLYGKEETVRYLCLNLLWGQKLYQELRFVLVMYGEKTAILVTTKLDLDPVNIIELYSFRFKIECTFRELKQVMNGFGYQFWSKAMPKLRRYAKKGMIHPLEEMEDEKEKELILSALKAIEGFVMCSCIAMGMLQMLSLTFSTKINESPVRFLRTKSNPIVSEATVAYYLRKTTFSLFSKTSRLCISRIMKKKQSDPFFDEDLKAS</sequence>